<organism evidence="2 3">
    <name type="scientific">Lentinula detonsa</name>
    <dbReference type="NCBI Taxonomy" id="2804962"/>
    <lineage>
        <taxon>Eukaryota</taxon>
        <taxon>Fungi</taxon>
        <taxon>Dikarya</taxon>
        <taxon>Basidiomycota</taxon>
        <taxon>Agaricomycotina</taxon>
        <taxon>Agaricomycetes</taxon>
        <taxon>Agaricomycetidae</taxon>
        <taxon>Agaricales</taxon>
        <taxon>Marasmiineae</taxon>
        <taxon>Omphalotaceae</taxon>
        <taxon>Lentinula</taxon>
    </lineage>
</organism>
<feature type="transmembrane region" description="Helical" evidence="1">
    <location>
        <begin position="47"/>
        <end position="66"/>
    </location>
</feature>
<proteinExistence type="predicted"/>
<evidence type="ECO:0000313" key="2">
    <source>
        <dbReference type="EMBL" id="KAJ3978466.1"/>
    </source>
</evidence>
<keyword evidence="1" id="KW-0472">Membrane</keyword>
<accession>A0AA38PNP2</accession>
<name>A0AA38PNP2_9AGAR</name>
<protein>
    <submittedName>
        <fullName evidence="2">Uncharacterized protein</fullName>
    </submittedName>
</protein>
<dbReference type="Proteomes" id="UP001163850">
    <property type="component" value="Unassembled WGS sequence"/>
</dbReference>
<dbReference type="AlphaFoldDB" id="A0AA38PNP2"/>
<reference evidence="2" key="1">
    <citation type="submission" date="2022-08" db="EMBL/GenBank/DDBJ databases">
        <authorList>
            <consortium name="DOE Joint Genome Institute"/>
            <person name="Min B."/>
            <person name="Riley R."/>
            <person name="Sierra-Patev S."/>
            <person name="Naranjo-Ortiz M."/>
            <person name="Looney B."/>
            <person name="Konkel Z."/>
            <person name="Slot J.C."/>
            <person name="Sakamoto Y."/>
            <person name="Steenwyk J.L."/>
            <person name="Rokas A."/>
            <person name="Carro J."/>
            <person name="Camarero S."/>
            <person name="Ferreira P."/>
            <person name="Molpeceres G."/>
            <person name="Ruiz-Duenas F.J."/>
            <person name="Serrano A."/>
            <person name="Henrissat B."/>
            <person name="Drula E."/>
            <person name="Hughes K.W."/>
            <person name="Mata J.L."/>
            <person name="Ishikawa N.K."/>
            <person name="Vargas-Isla R."/>
            <person name="Ushijima S."/>
            <person name="Smith C.A."/>
            <person name="Ahrendt S."/>
            <person name="Andreopoulos W."/>
            <person name="He G."/>
            <person name="Labutti K."/>
            <person name="Lipzen A."/>
            <person name="Ng V."/>
            <person name="Sandor L."/>
            <person name="Barry K."/>
            <person name="Martinez A.T."/>
            <person name="Xiao Y."/>
            <person name="Gibbons J.G."/>
            <person name="Terashima K."/>
            <person name="Hibbett D.S."/>
            <person name="Grigoriev I.V."/>
        </authorList>
    </citation>
    <scope>NUCLEOTIDE SEQUENCE</scope>
    <source>
        <strain evidence="2">TFB7829</strain>
    </source>
</reference>
<keyword evidence="1" id="KW-0812">Transmembrane</keyword>
<keyword evidence="1" id="KW-1133">Transmembrane helix</keyword>
<evidence type="ECO:0000256" key="1">
    <source>
        <dbReference type="SAM" id="Phobius"/>
    </source>
</evidence>
<dbReference type="EMBL" id="MU803148">
    <property type="protein sequence ID" value="KAJ3978466.1"/>
    <property type="molecule type" value="Genomic_DNA"/>
</dbReference>
<gene>
    <name evidence="2" type="ORF">F5890DRAFT_1560285</name>
</gene>
<comment type="caution">
    <text evidence="2">The sequence shown here is derived from an EMBL/GenBank/DDBJ whole genome shotgun (WGS) entry which is preliminary data.</text>
</comment>
<sequence length="140" mass="15566">MWLHVTNNHLDWIRKQCYNHVSSGLTPDPSLHSRNSSPKFRTLSRSLVTLVALTEAFAASHLYIFTSSHLCIFVSPDHSNFVTVLHVAETIFIAIALNVSRRLALSRIIFARTPRTERSKGVANSFAVSYPASLGDQAST</sequence>
<evidence type="ECO:0000313" key="3">
    <source>
        <dbReference type="Proteomes" id="UP001163850"/>
    </source>
</evidence>
<feature type="transmembrane region" description="Helical" evidence="1">
    <location>
        <begin position="78"/>
        <end position="99"/>
    </location>
</feature>